<feature type="transmembrane region" description="Helical" evidence="5">
    <location>
        <begin position="15"/>
        <end position="34"/>
    </location>
</feature>
<evidence type="ECO:0000256" key="4">
    <source>
        <dbReference type="ARBA" id="ARBA00023136"/>
    </source>
</evidence>
<feature type="transmembrane region" description="Helical" evidence="5">
    <location>
        <begin position="131"/>
        <end position="157"/>
    </location>
</feature>
<accession>A0ABP9H5P0</accession>
<dbReference type="Proteomes" id="UP001500466">
    <property type="component" value="Unassembled WGS sequence"/>
</dbReference>
<evidence type="ECO:0000256" key="5">
    <source>
        <dbReference type="SAM" id="Phobius"/>
    </source>
</evidence>
<dbReference type="Pfam" id="PF04932">
    <property type="entry name" value="Wzy_C"/>
    <property type="match status" value="1"/>
</dbReference>
<feature type="transmembrane region" description="Helical" evidence="5">
    <location>
        <begin position="41"/>
        <end position="58"/>
    </location>
</feature>
<reference evidence="8" key="1">
    <citation type="journal article" date="2019" name="Int. J. Syst. Evol. Microbiol.">
        <title>The Global Catalogue of Microorganisms (GCM) 10K type strain sequencing project: providing services to taxonomists for standard genome sequencing and annotation.</title>
        <authorList>
            <consortium name="The Broad Institute Genomics Platform"/>
            <consortium name="The Broad Institute Genome Sequencing Center for Infectious Disease"/>
            <person name="Wu L."/>
            <person name="Ma J."/>
        </authorList>
    </citation>
    <scope>NUCLEOTIDE SEQUENCE [LARGE SCALE GENOMIC DNA]</scope>
    <source>
        <strain evidence="8">JCM 17986</strain>
    </source>
</reference>
<dbReference type="PANTHER" id="PTHR37422">
    <property type="entry name" value="TEICHURONIC ACID BIOSYNTHESIS PROTEIN TUAE"/>
    <property type="match status" value="1"/>
</dbReference>
<keyword evidence="3 5" id="KW-1133">Transmembrane helix</keyword>
<dbReference type="PANTHER" id="PTHR37422:SF13">
    <property type="entry name" value="LIPOPOLYSACCHARIDE BIOSYNTHESIS PROTEIN PA4999-RELATED"/>
    <property type="match status" value="1"/>
</dbReference>
<keyword evidence="4 5" id="KW-0472">Membrane</keyword>
<comment type="caution">
    <text evidence="7">The sequence shown here is derived from an EMBL/GenBank/DDBJ whole genome shotgun (WGS) entry which is preliminary data.</text>
</comment>
<evidence type="ECO:0000256" key="3">
    <source>
        <dbReference type="ARBA" id="ARBA00022989"/>
    </source>
</evidence>
<dbReference type="InterPro" id="IPR007016">
    <property type="entry name" value="O-antigen_ligase-rel_domated"/>
</dbReference>
<feature type="transmembrane region" description="Helical" evidence="5">
    <location>
        <begin position="64"/>
        <end position="81"/>
    </location>
</feature>
<sequence length="340" mass="34310">MRLDTGNFSLSRLDLLGAVTVAAVGVWTLVAAAGRPSSPENFLLGLLTVAAAYAVGRIAGERSAYGACAAVAGAVAVVFLMSPDALSGHALAEPLGYGNANGALATQAVGAACLAALAAPNERRRGEMHLLAGLLVLGAFATKSVAAALGGVAILVIGLTATAARRRGTLVVAGAVCVAAMALGTVYLGGDKVQHMSGVRLTAEEGLTQRRLDVWHDALTLAAANPVRGTGPGTFVANSPTARADSDTQAAHSLWLRQAAEQGYPGLAAMVALVGWAFVRLWRSRQDPAIVAVGAVTLTAFAVQASMDYVAEFGGVLIALGVVLGVGTAVPDPVLEKGIR</sequence>
<feature type="transmembrane region" description="Helical" evidence="5">
    <location>
        <begin position="289"/>
        <end position="307"/>
    </location>
</feature>
<name>A0ABP9H5P0_9ACTN</name>
<evidence type="ECO:0000313" key="8">
    <source>
        <dbReference type="Proteomes" id="UP001500466"/>
    </source>
</evidence>
<gene>
    <name evidence="7" type="ORF">GCM10023205_19490</name>
</gene>
<comment type="subcellular location">
    <subcellularLocation>
        <location evidence="1">Membrane</location>
        <topology evidence="1">Multi-pass membrane protein</topology>
    </subcellularLocation>
</comment>
<feature type="transmembrane region" description="Helical" evidence="5">
    <location>
        <begin position="263"/>
        <end position="282"/>
    </location>
</feature>
<proteinExistence type="predicted"/>
<feature type="transmembrane region" description="Helical" evidence="5">
    <location>
        <begin position="102"/>
        <end position="119"/>
    </location>
</feature>
<feature type="domain" description="O-antigen ligase-related" evidence="6">
    <location>
        <begin position="131"/>
        <end position="270"/>
    </location>
</feature>
<feature type="transmembrane region" description="Helical" evidence="5">
    <location>
        <begin position="169"/>
        <end position="190"/>
    </location>
</feature>
<feature type="transmembrane region" description="Helical" evidence="5">
    <location>
        <begin position="313"/>
        <end position="335"/>
    </location>
</feature>
<dbReference type="EMBL" id="BAABHS010000006">
    <property type="protein sequence ID" value="GAA4957289.1"/>
    <property type="molecule type" value="Genomic_DNA"/>
</dbReference>
<keyword evidence="2 5" id="KW-0812">Transmembrane</keyword>
<evidence type="ECO:0000313" key="7">
    <source>
        <dbReference type="EMBL" id="GAA4957289.1"/>
    </source>
</evidence>
<dbReference type="InterPro" id="IPR051533">
    <property type="entry name" value="WaaL-like"/>
</dbReference>
<keyword evidence="8" id="KW-1185">Reference proteome</keyword>
<evidence type="ECO:0000259" key="6">
    <source>
        <dbReference type="Pfam" id="PF04932"/>
    </source>
</evidence>
<evidence type="ECO:0000256" key="1">
    <source>
        <dbReference type="ARBA" id="ARBA00004141"/>
    </source>
</evidence>
<organism evidence="7 8">
    <name type="scientific">Yinghuangia aomiensis</name>
    <dbReference type="NCBI Taxonomy" id="676205"/>
    <lineage>
        <taxon>Bacteria</taxon>
        <taxon>Bacillati</taxon>
        <taxon>Actinomycetota</taxon>
        <taxon>Actinomycetes</taxon>
        <taxon>Kitasatosporales</taxon>
        <taxon>Streptomycetaceae</taxon>
        <taxon>Yinghuangia</taxon>
    </lineage>
</organism>
<evidence type="ECO:0000256" key="2">
    <source>
        <dbReference type="ARBA" id="ARBA00022692"/>
    </source>
</evidence>
<protein>
    <recommendedName>
        <fullName evidence="6">O-antigen ligase-related domain-containing protein</fullName>
    </recommendedName>
</protein>